<accession>A0AAE0YC83</accession>
<dbReference type="Proteomes" id="UP001283361">
    <property type="component" value="Unassembled WGS sequence"/>
</dbReference>
<evidence type="ECO:0000313" key="2">
    <source>
        <dbReference type="Proteomes" id="UP001283361"/>
    </source>
</evidence>
<evidence type="ECO:0000313" key="1">
    <source>
        <dbReference type="EMBL" id="KAK3740184.1"/>
    </source>
</evidence>
<reference evidence="1" key="1">
    <citation type="journal article" date="2023" name="G3 (Bethesda)">
        <title>A reference genome for the long-term kleptoplast-retaining sea slug Elysia crispata morphotype clarki.</title>
        <authorList>
            <person name="Eastman K.E."/>
            <person name="Pendleton A.L."/>
            <person name="Shaikh M.A."/>
            <person name="Suttiyut T."/>
            <person name="Ogas R."/>
            <person name="Tomko P."/>
            <person name="Gavelis G."/>
            <person name="Widhalm J.R."/>
            <person name="Wisecaver J.H."/>
        </authorList>
    </citation>
    <scope>NUCLEOTIDE SEQUENCE</scope>
    <source>
        <strain evidence="1">ECLA1</strain>
    </source>
</reference>
<dbReference type="EMBL" id="JAWDGP010006482">
    <property type="protein sequence ID" value="KAK3740184.1"/>
    <property type="molecule type" value="Genomic_DNA"/>
</dbReference>
<organism evidence="1 2">
    <name type="scientific">Elysia crispata</name>
    <name type="common">lettuce slug</name>
    <dbReference type="NCBI Taxonomy" id="231223"/>
    <lineage>
        <taxon>Eukaryota</taxon>
        <taxon>Metazoa</taxon>
        <taxon>Spiralia</taxon>
        <taxon>Lophotrochozoa</taxon>
        <taxon>Mollusca</taxon>
        <taxon>Gastropoda</taxon>
        <taxon>Heterobranchia</taxon>
        <taxon>Euthyneura</taxon>
        <taxon>Panpulmonata</taxon>
        <taxon>Sacoglossa</taxon>
        <taxon>Placobranchoidea</taxon>
        <taxon>Plakobranchidae</taxon>
        <taxon>Elysia</taxon>
    </lineage>
</organism>
<keyword evidence="2" id="KW-1185">Reference proteome</keyword>
<proteinExistence type="predicted"/>
<comment type="caution">
    <text evidence="1">The sequence shown here is derived from an EMBL/GenBank/DDBJ whole genome shotgun (WGS) entry which is preliminary data.</text>
</comment>
<name>A0AAE0YC83_9GAST</name>
<gene>
    <name evidence="1" type="ORF">RRG08_054208</name>
</gene>
<sequence>MAALHLTAVSQHFLLISPPLHYFLSTFPNAAFTYLYQILDMIGHSLEGDNPQQIKTQMGLSGVNVLALSAEGSSEQKARCSKRETELNDLGSPIPLAYQPIKIMVMRELFQRKSRKCLDQPYFNRYRIQLTAMRLQREDP</sequence>
<dbReference type="AlphaFoldDB" id="A0AAE0YC83"/>
<protein>
    <submittedName>
        <fullName evidence="1">Uncharacterized protein</fullName>
    </submittedName>
</protein>